<reference evidence="2" key="1">
    <citation type="journal article" date="2014" name="Int. J. Syst. Evol. Microbiol.">
        <title>Complete genome sequence of Corynebacterium casei LMG S-19264T (=DSM 44701T), isolated from a smear-ripened cheese.</title>
        <authorList>
            <consortium name="US DOE Joint Genome Institute (JGI-PGF)"/>
            <person name="Walter F."/>
            <person name="Albersmeier A."/>
            <person name="Kalinowski J."/>
            <person name="Ruckert C."/>
        </authorList>
    </citation>
    <scope>NUCLEOTIDE SEQUENCE</scope>
    <source>
        <strain evidence="2">CGMCC 4.7299</strain>
    </source>
</reference>
<dbReference type="AlphaFoldDB" id="A0A8J3C576"/>
<sequence>MTGSELIKRRRSLRNSRLIFARHRVELARPIEAVQYFALPFVGTIRDGQITRRSRSGERTAREGRSAEGTVYGRVGPHHGTTFGNAEAVAVIDGVRRAESDRLIAGGR</sequence>
<dbReference type="EMBL" id="BMMX01000036">
    <property type="protein sequence ID" value="GGL11297.1"/>
    <property type="molecule type" value="Genomic_DNA"/>
</dbReference>
<evidence type="ECO:0000313" key="3">
    <source>
        <dbReference type="Proteomes" id="UP000656042"/>
    </source>
</evidence>
<evidence type="ECO:0000256" key="1">
    <source>
        <dbReference type="SAM" id="MobiDB-lite"/>
    </source>
</evidence>
<protein>
    <submittedName>
        <fullName evidence="2">Uncharacterized protein</fullName>
    </submittedName>
</protein>
<name>A0A8J3C576_9ACTN</name>
<feature type="region of interest" description="Disordered" evidence="1">
    <location>
        <begin position="50"/>
        <end position="79"/>
    </location>
</feature>
<organism evidence="2 3">
    <name type="scientific">Mangrovihabitans endophyticus</name>
    <dbReference type="NCBI Taxonomy" id="1751298"/>
    <lineage>
        <taxon>Bacteria</taxon>
        <taxon>Bacillati</taxon>
        <taxon>Actinomycetota</taxon>
        <taxon>Actinomycetes</taxon>
        <taxon>Micromonosporales</taxon>
        <taxon>Micromonosporaceae</taxon>
        <taxon>Mangrovihabitans</taxon>
    </lineage>
</organism>
<gene>
    <name evidence="2" type="ORF">GCM10012284_52530</name>
</gene>
<evidence type="ECO:0000313" key="2">
    <source>
        <dbReference type="EMBL" id="GGL11297.1"/>
    </source>
</evidence>
<dbReference type="Proteomes" id="UP000656042">
    <property type="component" value="Unassembled WGS sequence"/>
</dbReference>
<accession>A0A8J3C576</accession>
<reference evidence="2" key="2">
    <citation type="submission" date="2020-09" db="EMBL/GenBank/DDBJ databases">
        <authorList>
            <person name="Sun Q."/>
            <person name="Zhou Y."/>
        </authorList>
    </citation>
    <scope>NUCLEOTIDE SEQUENCE</scope>
    <source>
        <strain evidence="2">CGMCC 4.7299</strain>
    </source>
</reference>
<dbReference type="RefSeq" id="WP_189081994.1">
    <property type="nucleotide sequence ID" value="NZ_BMMX01000036.1"/>
</dbReference>
<keyword evidence="3" id="KW-1185">Reference proteome</keyword>
<proteinExistence type="predicted"/>
<feature type="compositionally biased region" description="Basic and acidic residues" evidence="1">
    <location>
        <begin position="55"/>
        <end position="66"/>
    </location>
</feature>
<comment type="caution">
    <text evidence="2">The sequence shown here is derived from an EMBL/GenBank/DDBJ whole genome shotgun (WGS) entry which is preliminary data.</text>
</comment>